<dbReference type="Proteomes" id="UP001153620">
    <property type="component" value="Chromosome 1"/>
</dbReference>
<feature type="domain" description="Gamma-secretase-activating protein C-terminal" evidence="2">
    <location>
        <begin position="689"/>
        <end position="802"/>
    </location>
</feature>
<sequence length="959" mass="110038">MLKQENLAANFCGLLAQKGFKESANEFRILGQERDGTILTSWISKNQEGNNVSMVGGYNIKEKNFEILHKFTEVKNVIQASVNCTRSLLLYVLKDQIQTDNCETDESNGIKFVYKAFLVEIKNKNPAEPKELLDVPRSKQVLVQFLWYKQQRNSQDRFLLMIHEECIYLYTLVLRKEIGDESNYYYDKVMIKIDTPVKNFIWCQWESKIQSLFYINLKQSSRTSLEENDKALNPSLSALQFHDDLPHETVLNIPLNLPKMPTSSKCSEYEDDTIPLRVHDSSLNLIIITDDDKGIFICHYYLYQPIRQQDEDQSSVEEVHFAYSVTMVAASLVLHCIIPGIAWEKAKSMKPTFSLVDEYMLVFQAGLFINVLDIGLEHEPCGHIVAQPFTKQEVTHLVPIFNSICFDSATLDLISIQIPKNHLIDTFKSDTSIDNRLSIIHYFLVHYNDIDIFAELLNIIMEHPLSLDTVSLLKEALVAGTYSSLRKGLNQDAAALIKFLPLTTCNTSKPLQAKVFDLNVGLSHEFLHNTAMTLLSSQQRLSPYRQDMWTRLYDRLNDKKDSKQRFCCDQVTEKLMYSLACYQPEALSRATTPLMTPSSSTSMMSDLNVINSFTSSKRNQNDMLPFLEFETCTASKQEHVISVNLRELSMHLVKHSVKQVTGFRWLKDYEPTAPTFVHAVSTKYVTAQLEVSRLLCIFVCRAAGIDARIEIERGFNLIDKLSIPQRYLLFLMLERYVLAVESMSFPLPQGFSSFFTYLGFRSLEFEEFIEYCQRHVFELQIDVMKNIMSDIPDTNEGVARKLLLLSLLPRTRARRLLNNWSHPISLRIRGIDHSSNVLSGNSAGRSMSLSSSRNTNPIDIESSLDTNWYDMWYAVEKSHNKSSLESSSMSSEEELESQVSVRDSVSCCFSFKKLFIFIVAWFCIILLVIICILLIIIILCYNETPTKLLSIAQQLFESN</sequence>
<dbReference type="InterPro" id="IPR028010">
    <property type="entry name" value="GSAP_C_dom"/>
</dbReference>
<protein>
    <recommendedName>
        <fullName evidence="2">Gamma-secretase-activating protein C-terminal domain-containing protein</fullName>
    </recommendedName>
</protein>
<gene>
    <name evidence="3" type="ORF">CHIRRI_LOCUS1597</name>
</gene>
<dbReference type="PANTHER" id="PTHR13630">
    <property type="entry name" value="GAMMA-SECRETASE-ACTIVATING PROTEIN"/>
    <property type="match status" value="1"/>
</dbReference>
<dbReference type="PANTHER" id="PTHR13630:SF1">
    <property type="entry name" value="GAMMA-SECRETASE-ACTIVATING PROTEIN"/>
    <property type="match status" value="1"/>
</dbReference>
<evidence type="ECO:0000313" key="3">
    <source>
        <dbReference type="EMBL" id="CAG9798615.1"/>
    </source>
</evidence>
<keyword evidence="4" id="KW-1185">Reference proteome</keyword>
<evidence type="ECO:0000259" key="2">
    <source>
        <dbReference type="Pfam" id="PF14959"/>
    </source>
</evidence>
<dbReference type="OrthoDB" id="9997853at2759"/>
<dbReference type="InterPro" id="IPR026172">
    <property type="entry name" value="GSAP_fam"/>
</dbReference>
<keyword evidence="1" id="KW-0812">Transmembrane</keyword>
<dbReference type="GO" id="GO:0005802">
    <property type="term" value="C:trans-Golgi network"/>
    <property type="evidence" value="ECO:0007669"/>
    <property type="project" value="TreeGrafter"/>
</dbReference>
<proteinExistence type="predicted"/>
<evidence type="ECO:0000256" key="1">
    <source>
        <dbReference type="SAM" id="Phobius"/>
    </source>
</evidence>
<feature type="transmembrane region" description="Helical" evidence="1">
    <location>
        <begin position="914"/>
        <end position="941"/>
    </location>
</feature>
<dbReference type="Pfam" id="PF14959">
    <property type="entry name" value="GSAP-16"/>
    <property type="match status" value="1"/>
</dbReference>
<reference evidence="3" key="2">
    <citation type="submission" date="2022-10" db="EMBL/GenBank/DDBJ databases">
        <authorList>
            <consortium name="ENA_rothamsted_submissions"/>
            <consortium name="culmorum"/>
            <person name="King R."/>
        </authorList>
    </citation>
    <scope>NUCLEOTIDE SEQUENCE</scope>
</reference>
<name>A0A9N9WK66_9DIPT</name>
<evidence type="ECO:0000313" key="4">
    <source>
        <dbReference type="Proteomes" id="UP001153620"/>
    </source>
</evidence>
<reference evidence="3" key="1">
    <citation type="submission" date="2022-01" db="EMBL/GenBank/DDBJ databases">
        <authorList>
            <person name="King R."/>
        </authorList>
    </citation>
    <scope>NUCLEOTIDE SEQUENCE</scope>
</reference>
<accession>A0A9N9WK66</accession>
<keyword evidence="1" id="KW-1133">Transmembrane helix</keyword>
<organism evidence="3 4">
    <name type="scientific">Chironomus riparius</name>
    <dbReference type="NCBI Taxonomy" id="315576"/>
    <lineage>
        <taxon>Eukaryota</taxon>
        <taxon>Metazoa</taxon>
        <taxon>Ecdysozoa</taxon>
        <taxon>Arthropoda</taxon>
        <taxon>Hexapoda</taxon>
        <taxon>Insecta</taxon>
        <taxon>Pterygota</taxon>
        <taxon>Neoptera</taxon>
        <taxon>Endopterygota</taxon>
        <taxon>Diptera</taxon>
        <taxon>Nematocera</taxon>
        <taxon>Chironomoidea</taxon>
        <taxon>Chironomidae</taxon>
        <taxon>Chironominae</taxon>
        <taxon>Chironomus</taxon>
    </lineage>
</organism>
<dbReference type="GO" id="GO:1902004">
    <property type="term" value="P:positive regulation of amyloid-beta formation"/>
    <property type="evidence" value="ECO:0007669"/>
    <property type="project" value="TreeGrafter"/>
</dbReference>
<keyword evidence="1" id="KW-0472">Membrane</keyword>
<dbReference type="EMBL" id="OU895877">
    <property type="protein sequence ID" value="CAG9798615.1"/>
    <property type="molecule type" value="Genomic_DNA"/>
</dbReference>
<dbReference type="AlphaFoldDB" id="A0A9N9WK66"/>